<accession>A0A0G0NAN3</accession>
<dbReference type="Gene3D" id="2.60.40.10">
    <property type="entry name" value="Immunoglobulins"/>
    <property type="match status" value="2"/>
</dbReference>
<dbReference type="PATRIC" id="fig|1618551.3.peg.928"/>
<protein>
    <recommendedName>
        <fullName evidence="5">Bacillopeptidase F</fullName>
    </recommendedName>
</protein>
<sequence length="235" mass="26070">MYSRRLITEERRNRRKAFFFVVLTLFTIFLIFFYGLPLVAKFASFIYDLRQTSEPVETSDTTPPPPPRLTPLPSATNKERLDIQGTTEPGASVTIYFNSKSEDVLANSEGSFSLNIPLNNGVNIISASSKDSSGNESQKTDTLEITYDKEPPEIEIIKPADGAEFFGNLQRQIIIEGKVEEGTQVQINSRMVVVEQDKTFSFASSLSEGTNTFTIKAEDSAGNVTEKTLSVSFTP</sequence>
<keyword evidence="2" id="KW-1133">Transmembrane helix</keyword>
<dbReference type="NCBIfam" id="NF033510">
    <property type="entry name" value="Ca_tandemer"/>
    <property type="match status" value="2"/>
</dbReference>
<organism evidence="3 4">
    <name type="scientific">Candidatus Woesebacteria bacterium GW2011_GWA1_39_21b</name>
    <dbReference type="NCBI Taxonomy" id="1618551"/>
    <lineage>
        <taxon>Bacteria</taxon>
        <taxon>Candidatus Woeseibacteriota</taxon>
    </lineage>
</organism>
<comment type="caution">
    <text evidence="3">The sequence shown here is derived from an EMBL/GenBank/DDBJ whole genome shotgun (WGS) entry which is preliminary data.</text>
</comment>
<evidence type="ECO:0000313" key="3">
    <source>
        <dbReference type="EMBL" id="KKR13199.1"/>
    </source>
</evidence>
<gene>
    <name evidence="3" type="ORF">UT40_C0022G0012</name>
</gene>
<dbReference type="EMBL" id="LBWQ01000022">
    <property type="protein sequence ID" value="KKR13199.1"/>
    <property type="molecule type" value="Genomic_DNA"/>
</dbReference>
<evidence type="ECO:0000313" key="4">
    <source>
        <dbReference type="Proteomes" id="UP000034690"/>
    </source>
</evidence>
<feature type="transmembrane region" description="Helical" evidence="2">
    <location>
        <begin position="20"/>
        <end position="40"/>
    </location>
</feature>
<keyword evidence="2" id="KW-0472">Membrane</keyword>
<dbReference type="AlphaFoldDB" id="A0A0G0NAN3"/>
<dbReference type="Proteomes" id="UP000034690">
    <property type="component" value="Unassembled WGS sequence"/>
</dbReference>
<reference evidence="3 4" key="1">
    <citation type="journal article" date="2015" name="Nature">
        <title>rRNA introns, odd ribosomes, and small enigmatic genomes across a large radiation of phyla.</title>
        <authorList>
            <person name="Brown C.T."/>
            <person name="Hug L.A."/>
            <person name="Thomas B.C."/>
            <person name="Sharon I."/>
            <person name="Castelle C.J."/>
            <person name="Singh A."/>
            <person name="Wilkins M.J."/>
            <person name="Williams K.H."/>
            <person name="Banfield J.F."/>
        </authorList>
    </citation>
    <scope>NUCLEOTIDE SEQUENCE [LARGE SCALE GENOMIC DNA]</scope>
</reference>
<evidence type="ECO:0000256" key="2">
    <source>
        <dbReference type="SAM" id="Phobius"/>
    </source>
</evidence>
<evidence type="ECO:0000256" key="1">
    <source>
        <dbReference type="SAM" id="MobiDB-lite"/>
    </source>
</evidence>
<keyword evidence="2" id="KW-0812">Transmembrane</keyword>
<feature type="region of interest" description="Disordered" evidence="1">
    <location>
        <begin position="54"/>
        <end position="76"/>
    </location>
</feature>
<evidence type="ECO:0008006" key="5">
    <source>
        <dbReference type="Google" id="ProtNLM"/>
    </source>
</evidence>
<dbReference type="InterPro" id="IPR013783">
    <property type="entry name" value="Ig-like_fold"/>
</dbReference>
<proteinExistence type="predicted"/>
<name>A0A0G0NAN3_9BACT</name>
<dbReference type="Pfam" id="PF09136">
    <property type="entry name" value="Glucodextran_B"/>
    <property type="match status" value="2"/>
</dbReference>